<dbReference type="AlphaFoldDB" id="A0A9P3GUL2"/>
<evidence type="ECO:0000313" key="4">
    <source>
        <dbReference type="EMBL" id="GJE99825.1"/>
    </source>
</evidence>
<dbReference type="OrthoDB" id="3043328at2759"/>
<keyword evidence="5" id="KW-1185">Reference proteome</keyword>
<evidence type="ECO:0000313" key="5">
    <source>
        <dbReference type="Proteomes" id="UP000703269"/>
    </source>
</evidence>
<comment type="caution">
    <text evidence="4">The sequence shown here is derived from an EMBL/GenBank/DDBJ whole genome shotgun (WGS) entry which is preliminary data.</text>
</comment>
<evidence type="ECO:0000256" key="1">
    <source>
        <dbReference type="SAM" id="MobiDB-lite"/>
    </source>
</evidence>
<feature type="domain" description="Deoxyribonuclease NucA/NucB" evidence="3">
    <location>
        <begin position="120"/>
        <end position="187"/>
    </location>
</feature>
<dbReference type="InterPro" id="IPR029476">
    <property type="entry name" value="DNase_NucA_NucB"/>
</dbReference>
<accession>A0A9P3GUL2</accession>
<evidence type="ECO:0000256" key="2">
    <source>
        <dbReference type="SAM" id="SignalP"/>
    </source>
</evidence>
<reference evidence="4 5" key="1">
    <citation type="submission" date="2021-08" db="EMBL/GenBank/DDBJ databases">
        <title>Draft Genome Sequence of Phanerochaete sordida strain YK-624.</title>
        <authorList>
            <person name="Mori T."/>
            <person name="Dohra H."/>
            <person name="Suzuki T."/>
            <person name="Kawagishi H."/>
            <person name="Hirai H."/>
        </authorList>
    </citation>
    <scope>NUCLEOTIDE SEQUENCE [LARGE SCALE GENOMIC DNA]</scope>
    <source>
        <strain evidence="4 5">YK-624</strain>
    </source>
</reference>
<feature type="chain" id="PRO_5040453968" description="Deoxyribonuclease NucA/NucB domain-containing protein" evidence="2">
    <location>
        <begin position="24"/>
        <end position="244"/>
    </location>
</feature>
<dbReference type="Pfam" id="PF14040">
    <property type="entry name" value="DNase_NucA_NucB"/>
    <property type="match status" value="1"/>
</dbReference>
<sequence>MRTSTLFTASLALLALLLTPAAASPTGAPAADAVDTAADDLDFGVVAPAAGDLADTSSTELVAGNATDVFAPLAPGPYDVDCGRFPNVCENWCYYVFCRKTGADKNAAFWTVTVNRNAGLRPQSECGRLSPNKCSVNSVRPWPANPVANQDCDEQPKNTNDEGGANAATRCMDRSENRGEGSSWANYINNGGPGRIADGTRIRVTLSNPAGPLCASYRRARTTMCPAPASPMDANVGRDAIRQQ</sequence>
<dbReference type="Proteomes" id="UP000703269">
    <property type="component" value="Unassembled WGS sequence"/>
</dbReference>
<gene>
    <name evidence="4" type="ORF">PsYK624_160970</name>
</gene>
<name>A0A9P3GUL2_9APHY</name>
<feature type="signal peptide" evidence="2">
    <location>
        <begin position="1"/>
        <end position="23"/>
    </location>
</feature>
<protein>
    <recommendedName>
        <fullName evidence="3">Deoxyribonuclease NucA/NucB domain-containing protein</fullName>
    </recommendedName>
</protein>
<evidence type="ECO:0000259" key="3">
    <source>
        <dbReference type="Pfam" id="PF14040"/>
    </source>
</evidence>
<keyword evidence="2" id="KW-0732">Signal</keyword>
<feature type="region of interest" description="Disordered" evidence="1">
    <location>
        <begin position="148"/>
        <end position="188"/>
    </location>
</feature>
<organism evidence="4 5">
    <name type="scientific">Phanerochaete sordida</name>
    <dbReference type="NCBI Taxonomy" id="48140"/>
    <lineage>
        <taxon>Eukaryota</taxon>
        <taxon>Fungi</taxon>
        <taxon>Dikarya</taxon>
        <taxon>Basidiomycota</taxon>
        <taxon>Agaricomycotina</taxon>
        <taxon>Agaricomycetes</taxon>
        <taxon>Polyporales</taxon>
        <taxon>Phanerochaetaceae</taxon>
        <taxon>Phanerochaete</taxon>
    </lineage>
</organism>
<dbReference type="EMBL" id="BPQB01000121">
    <property type="protein sequence ID" value="GJE99825.1"/>
    <property type="molecule type" value="Genomic_DNA"/>
</dbReference>
<proteinExistence type="predicted"/>